<accession>J3NRB3</accession>
<organism evidence="2">
    <name type="scientific">Gaeumannomyces tritici (strain R3-111a-1)</name>
    <name type="common">Wheat and barley take-all root rot fungus</name>
    <name type="synonym">Gaeumannomyces graminis var. tritici</name>
    <dbReference type="NCBI Taxonomy" id="644352"/>
    <lineage>
        <taxon>Eukaryota</taxon>
        <taxon>Fungi</taxon>
        <taxon>Dikarya</taxon>
        <taxon>Ascomycota</taxon>
        <taxon>Pezizomycotina</taxon>
        <taxon>Sordariomycetes</taxon>
        <taxon>Sordariomycetidae</taxon>
        <taxon>Magnaporthales</taxon>
        <taxon>Magnaporthaceae</taxon>
        <taxon>Gaeumannomyces</taxon>
    </lineage>
</organism>
<dbReference type="RefSeq" id="XP_009219864.1">
    <property type="nucleotide sequence ID" value="XM_009221600.1"/>
</dbReference>
<evidence type="ECO:0000313" key="2">
    <source>
        <dbReference type="EMBL" id="EJT78719.1"/>
    </source>
</evidence>
<dbReference type="GeneID" id="20344275"/>
<keyword evidence="4" id="KW-1185">Reference proteome</keyword>
<reference evidence="4" key="1">
    <citation type="submission" date="2010-07" db="EMBL/GenBank/DDBJ databases">
        <title>The genome sequence of Gaeumannomyces graminis var. tritici strain R3-111a-1.</title>
        <authorList>
            <consortium name="The Broad Institute Genome Sequencing Platform"/>
            <person name="Ma L.-J."/>
            <person name="Dead R."/>
            <person name="Young S."/>
            <person name="Zeng Q."/>
            <person name="Koehrsen M."/>
            <person name="Alvarado L."/>
            <person name="Berlin A."/>
            <person name="Chapman S.B."/>
            <person name="Chen Z."/>
            <person name="Freedman E."/>
            <person name="Gellesch M."/>
            <person name="Goldberg J."/>
            <person name="Griggs A."/>
            <person name="Gujja S."/>
            <person name="Heilman E.R."/>
            <person name="Heiman D."/>
            <person name="Hepburn T."/>
            <person name="Howarth C."/>
            <person name="Jen D."/>
            <person name="Larson L."/>
            <person name="Mehta T."/>
            <person name="Neiman D."/>
            <person name="Pearson M."/>
            <person name="Roberts A."/>
            <person name="Saif S."/>
            <person name="Shea T."/>
            <person name="Shenoy N."/>
            <person name="Sisk P."/>
            <person name="Stolte C."/>
            <person name="Sykes S."/>
            <person name="Walk T."/>
            <person name="White J."/>
            <person name="Yandava C."/>
            <person name="Haas B."/>
            <person name="Nusbaum C."/>
            <person name="Birren B."/>
        </authorList>
    </citation>
    <scope>NUCLEOTIDE SEQUENCE [LARGE SCALE GENOMIC DNA]</scope>
    <source>
        <strain evidence="4">R3-111a-1</strain>
    </source>
</reference>
<reference evidence="3" key="4">
    <citation type="journal article" date="2015" name="G3 (Bethesda)">
        <title>Genome sequences of three phytopathogenic species of the Magnaporthaceae family of fungi.</title>
        <authorList>
            <person name="Okagaki L.H."/>
            <person name="Nunes C.C."/>
            <person name="Sailsbery J."/>
            <person name="Clay B."/>
            <person name="Brown D."/>
            <person name="John T."/>
            <person name="Oh Y."/>
            <person name="Young N."/>
            <person name="Fitzgerald M."/>
            <person name="Haas B.J."/>
            <person name="Zeng Q."/>
            <person name="Young S."/>
            <person name="Adiconis X."/>
            <person name="Fan L."/>
            <person name="Levin J.Z."/>
            <person name="Mitchell T.K."/>
            <person name="Okubara P.A."/>
            <person name="Farman M.L."/>
            <person name="Kohn L.M."/>
            <person name="Birren B."/>
            <person name="Ma L.-J."/>
            <person name="Dean R.A."/>
        </authorList>
    </citation>
    <scope>NUCLEOTIDE SEQUENCE</scope>
    <source>
        <strain evidence="3">R3-111a-1</strain>
    </source>
</reference>
<name>J3NRB3_GAET3</name>
<gene>
    <name evidence="3" type="primary">20344275</name>
    <name evidence="2" type="ORF">GGTG_03817</name>
</gene>
<dbReference type="EnsemblFungi" id="EJT78719">
    <property type="protein sequence ID" value="EJT78719"/>
    <property type="gene ID" value="GGTG_03817"/>
</dbReference>
<protein>
    <submittedName>
        <fullName evidence="2 3">Uncharacterized protein</fullName>
    </submittedName>
</protein>
<proteinExistence type="predicted"/>
<dbReference type="HOGENOM" id="CLU_2291883_0_0_1"/>
<sequence length="101" mass="10321">MSRRGLFVSDVAYPPWELGSGGLGGNADMVRGHLVKNGSQPPTPTPTQTNLPSSKMQTKTLVIALLAAVASAAAVPRDVAAPSSAATLEKGSAYHPARIAI</sequence>
<feature type="region of interest" description="Disordered" evidence="1">
    <location>
        <begin position="33"/>
        <end position="53"/>
    </location>
</feature>
<dbReference type="AlphaFoldDB" id="J3NRB3"/>
<evidence type="ECO:0000313" key="3">
    <source>
        <dbReference type="EnsemblFungi" id="EJT78719"/>
    </source>
</evidence>
<dbReference type="EMBL" id="GL385396">
    <property type="protein sequence ID" value="EJT78719.1"/>
    <property type="molecule type" value="Genomic_DNA"/>
</dbReference>
<reference evidence="2" key="3">
    <citation type="submission" date="2010-09" db="EMBL/GenBank/DDBJ databases">
        <title>Annotation of Gaeumannomyces graminis var. tritici R3-111a-1.</title>
        <authorList>
            <consortium name="The Broad Institute Genome Sequencing Platform"/>
            <person name="Ma L.-J."/>
            <person name="Dead R."/>
            <person name="Young S.K."/>
            <person name="Zeng Q."/>
            <person name="Gargeya S."/>
            <person name="Fitzgerald M."/>
            <person name="Haas B."/>
            <person name="Abouelleil A."/>
            <person name="Alvarado L."/>
            <person name="Arachchi H.M."/>
            <person name="Berlin A."/>
            <person name="Brown A."/>
            <person name="Chapman S.B."/>
            <person name="Chen Z."/>
            <person name="Dunbar C."/>
            <person name="Freedman E."/>
            <person name="Gearin G."/>
            <person name="Gellesch M."/>
            <person name="Goldberg J."/>
            <person name="Griggs A."/>
            <person name="Gujja S."/>
            <person name="Heiman D."/>
            <person name="Howarth C."/>
            <person name="Larson L."/>
            <person name="Lui A."/>
            <person name="MacDonald P.J.P."/>
            <person name="Mehta T."/>
            <person name="Montmayeur A."/>
            <person name="Murphy C."/>
            <person name="Neiman D."/>
            <person name="Pearson M."/>
            <person name="Priest M."/>
            <person name="Roberts A."/>
            <person name="Saif S."/>
            <person name="Shea T."/>
            <person name="Shenoy N."/>
            <person name="Sisk P."/>
            <person name="Stolte C."/>
            <person name="Sykes S."/>
            <person name="Yandava C."/>
            <person name="Wortman J."/>
            <person name="Nusbaum C."/>
            <person name="Birren B."/>
        </authorList>
    </citation>
    <scope>NUCLEOTIDE SEQUENCE</scope>
    <source>
        <strain evidence="2">R3-111a-1</strain>
    </source>
</reference>
<reference evidence="3" key="5">
    <citation type="submission" date="2018-04" db="UniProtKB">
        <authorList>
            <consortium name="EnsemblFungi"/>
        </authorList>
    </citation>
    <scope>IDENTIFICATION</scope>
    <source>
        <strain evidence="3">R3-111a-1</strain>
    </source>
</reference>
<dbReference type="VEuPathDB" id="FungiDB:GGTG_03817"/>
<evidence type="ECO:0000313" key="4">
    <source>
        <dbReference type="Proteomes" id="UP000006039"/>
    </source>
</evidence>
<reference evidence="2" key="2">
    <citation type="submission" date="2010-07" db="EMBL/GenBank/DDBJ databases">
        <authorList>
            <consortium name="The Broad Institute Genome Sequencing Platform"/>
            <consortium name="Broad Institute Genome Sequencing Center for Infectious Disease"/>
            <person name="Ma L.-J."/>
            <person name="Dead R."/>
            <person name="Young S."/>
            <person name="Zeng Q."/>
            <person name="Koehrsen M."/>
            <person name="Alvarado L."/>
            <person name="Berlin A."/>
            <person name="Chapman S.B."/>
            <person name="Chen Z."/>
            <person name="Freedman E."/>
            <person name="Gellesch M."/>
            <person name="Goldberg J."/>
            <person name="Griggs A."/>
            <person name="Gujja S."/>
            <person name="Heilman E.R."/>
            <person name="Heiman D."/>
            <person name="Hepburn T."/>
            <person name="Howarth C."/>
            <person name="Jen D."/>
            <person name="Larson L."/>
            <person name="Mehta T."/>
            <person name="Neiman D."/>
            <person name="Pearson M."/>
            <person name="Roberts A."/>
            <person name="Saif S."/>
            <person name="Shea T."/>
            <person name="Shenoy N."/>
            <person name="Sisk P."/>
            <person name="Stolte C."/>
            <person name="Sykes S."/>
            <person name="Walk T."/>
            <person name="White J."/>
            <person name="Yandava C."/>
            <person name="Haas B."/>
            <person name="Nusbaum C."/>
            <person name="Birren B."/>
        </authorList>
    </citation>
    <scope>NUCLEOTIDE SEQUENCE</scope>
    <source>
        <strain evidence="2">R3-111a-1</strain>
    </source>
</reference>
<evidence type="ECO:0000256" key="1">
    <source>
        <dbReference type="SAM" id="MobiDB-lite"/>
    </source>
</evidence>
<dbReference type="Proteomes" id="UP000006039">
    <property type="component" value="Unassembled WGS sequence"/>
</dbReference>